<dbReference type="EMBL" id="CAJNOL010007243">
    <property type="protein sequence ID" value="CAF1626444.1"/>
    <property type="molecule type" value="Genomic_DNA"/>
</dbReference>
<protein>
    <recommendedName>
        <fullName evidence="1">F-box domain-containing protein</fullName>
    </recommendedName>
</protein>
<dbReference type="EMBL" id="CAJNOL010007242">
    <property type="protein sequence ID" value="CAF1626429.1"/>
    <property type="molecule type" value="Genomic_DNA"/>
</dbReference>
<dbReference type="EMBL" id="CAJNOH010005730">
    <property type="protein sequence ID" value="CAF1407577.1"/>
    <property type="molecule type" value="Genomic_DNA"/>
</dbReference>
<accession>A0A815LR17</accession>
<evidence type="ECO:0000313" key="3">
    <source>
        <dbReference type="EMBL" id="CAF1407577.1"/>
    </source>
</evidence>
<evidence type="ECO:0000313" key="4">
    <source>
        <dbReference type="EMBL" id="CAF1626429.1"/>
    </source>
</evidence>
<comment type="caution">
    <text evidence="2">The sequence shown here is derived from an EMBL/GenBank/DDBJ whole genome shotgun (WGS) entry which is preliminary data.</text>
</comment>
<reference evidence="2" key="1">
    <citation type="submission" date="2021-02" db="EMBL/GenBank/DDBJ databases">
        <authorList>
            <person name="Nowell W R."/>
        </authorList>
    </citation>
    <scope>NUCLEOTIDE SEQUENCE</scope>
</reference>
<dbReference type="Proteomes" id="UP000663854">
    <property type="component" value="Unassembled WGS sequence"/>
</dbReference>
<dbReference type="SUPFAM" id="SSF52047">
    <property type="entry name" value="RNI-like"/>
    <property type="match status" value="1"/>
</dbReference>
<evidence type="ECO:0000313" key="5">
    <source>
        <dbReference type="EMBL" id="CAF1626444.1"/>
    </source>
</evidence>
<dbReference type="PROSITE" id="PS50181">
    <property type="entry name" value="FBOX"/>
    <property type="match status" value="1"/>
</dbReference>
<sequence>MNQSNVGFLDLPNEILLLILKKLSKMDILYSLLDVDHQRLDIIVQEKTFTNTLNFVLTTLTDDIFSLPDTIVDRFCTTILPRIHHNVKSLIVDSVSIERILLVGDYPNLTELKLYNFNRKVVSQYFTDQSPLRRIFQQQITNLILVFKTDLNKISVKQYTIDVYEYILKFFENLKDLSIMRSDSCYFPLLQLHDLPLTTFFSSTLNKLCIQVMSFQDCLALLGGRLKQLNTLIVDISSMEYPSSTIYNMDDLPNLKYFSLKSFYCLTNDYDTMILPLFRRMSNLEELTLYIIVHNRTIFIDGTHIYNEILIHMPRLHIFNFYISTRARMDSLVRHLSKDEIQRTLNNNIKYQQVDCIVNYEHDLVKCHVFSIPFMFEDLDNIGNIFPSIIFSHVRRLSVQDDVPFKHEFFNRIAFSFPLLNELYVGNFNPQSSISDEWNSNDNQLCSIVTYPYLISLHLIDVHIDYVDQFLNERKSHLPRLTELTIDYNQLIIVTDNFTRDATRLNCIKVKELNIYKK</sequence>
<evidence type="ECO:0000313" key="2">
    <source>
        <dbReference type="EMBL" id="CAF1407561.1"/>
    </source>
</evidence>
<proteinExistence type="predicted"/>
<evidence type="ECO:0000313" key="7">
    <source>
        <dbReference type="Proteomes" id="UP000663870"/>
    </source>
</evidence>
<name>A0A815LR17_9BILA</name>
<dbReference type="Proteomes" id="UP000663870">
    <property type="component" value="Unassembled WGS sequence"/>
</dbReference>
<dbReference type="EMBL" id="CAJNOH010005729">
    <property type="protein sequence ID" value="CAF1407561.1"/>
    <property type="molecule type" value="Genomic_DNA"/>
</dbReference>
<keyword evidence="7" id="KW-1185">Reference proteome</keyword>
<organism evidence="2 6">
    <name type="scientific">Rotaria sordida</name>
    <dbReference type="NCBI Taxonomy" id="392033"/>
    <lineage>
        <taxon>Eukaryota</taxon>
        <taxon>Metazoa</taxon>
        <taxon>Spiralia</taxon>
        <taxon>Gnathifera</taxon>
        <taxon>Rotifera</taxon>
        <taxon>Eurotatoria</taxon>
        <taxon>Bdelloidea</taxon>
        <taxon>Philodinida</taxon>
        <taxon>Philodinidae</taxon>
        <taxon>Rotaria</taxon>
    </lineage>
</organism>
<feature type="non-terminal residue" evidence="2">
    <location>
        <position position="1"/>
    </location>
</feature>
<gene>
    <name evidence="4" type="ORF">JXQ802_LOCUS51230</name>
    <name evidence="5" type="ORF">JXQ802_LOCUS51232</name>
    <name evidence="2" type="ORF">PYM288_LOCUS35015</name>
    <name evidence="3" type="ORF">PYM288_LOCUS35017</name>
</gene>
<evidence type="ECO:0000313" key="6">
    <source>
        <dbReference type="Proteomes" id="UP000663854"/>
    </source>
</evidence>
<evidence type="ECO:0000259" key="1">
    <source>
        <dbReference type="PROSITE" id="PS50181"/>
    </source>
</evidence>
<dbReference type="AlphaFoldDB" id="A0A815LR17"/>
<feature type="domain" description="F-box" evidence="1">
    <location>
        <begin position="5"/>
        <end position="52"/>
    </location>
</feature>
<dbReference type="InterPro" id="IPR001810">
    <property type="entry name" value="F-box_dom"/>
</dbReference>